<dbReference type="EMBL" id="GBXM01055885">
    <property type="protein sequence ID" value="JAH52692.1"/>
    <property type="molecule type" value="Transcribed_RNA"/>
</dbReference>
<accession>A0A0E9TGU6</accession>
<proteinExistence type="predicted"/>
<dbReference type="AlphaFoldDB" id="A0A0E9TGU6"/>
<reference evidence="1" key="2">
    <citation type="journal article" date="2015" name="Fish Shellfish Immunol.">
        <title>Early steps in the European eel (Anguilla anguilla)-Vibrio vulnificus interaction in the gills: Role of the RtxA13 toxin.</title>
        <authorList>
            <person name="Callol A."/>
            <person name="Pajuelo D."/>
            <person name="Ebbesson L."/>
            <person name="Teles M."/>
            <person name="MacKenzie S."/>
            <person name="Amaro C."/>
        </authorList>
    </citation>
    <scope>NUCLEOTIDE SEQUENCE</scope>
</reference>
<name>A0A0E9TGU6_ANGAN</name>
<reference evidence="1" key="1">
    <citation type="submission" date="2014-11" db="EMBL/GenBank/DDBJ databases">
        <authorList>
            <person name="Amaro Gonzalez C."/>
        </authorList>
    </citation>
    <scope>NUCLEOTIDE SEQUENCE</scope>
</reference>
<organism evidence="1">
    <name type="scientific">Anguilla anguilla</name>
    <name type="common">European freshwater eel</name>
    <name type="synonym">Muraena anguilla</name>
    <dbReference type="NCBI Taxonomy" id="7936"/>
    <lineage>
        <taxon>Eukaryota</taxon>
        <taxon>Metazoa</taxon>
        <taxon>Chordata</taxon>
        <taxon>Craniata</taxon>
        <taxon>Vertebrata</taxon>
        <taxon>Euteleostomi</taxon>
        <taxon>Actinopterygii</taxon>
        <taxon>Neopterygii</taxon>
        <taxon>Teleostei</taxon>
        <taxon>Anguilliformes</taxon>
        <taxon>Anguillidae</taxon>
        <taxon>Anguilla</taxon>
    </lineage>
</organism>
<evidence type="ECO:0000313" key="1">
    <source>
        <dbReference type="EMBL" id="JAH52692.1"/>
    </source>
</evidence>
<sequence>MFALYGHFVLHLGPTEFDLLQSPNALHFAEFTIAKDITTLSHIKALCPHLSVYQS</sequence>
<protein>
    <submittedName>
        <fullName evidence="1">Uncharacterized protein</fullName>
    </submittedName>
</protein>